<gene>
    <name evidence="16" type="ORF">B5F14_05875</name>
</gene>
<dbReference type="PROSITE" id="PS50109">
    <property type="entry name" value="HIS_KIN"/>
    <property type="match status" value="1"/>
</dbReference>
<dbReference type="AlphaFoldDB" id="A0A1Y4LUH6"/>
<feature type="domain" description="Histidine kinase" evidence="15">
    <location>
        <begin position="475"/>
        <end position="689"/>
    </location>
</feature>
<keyword evidence="5" id="KW-0597">Phosphoprotein</keyword>
<dbReference type="InterPro" id="IPR003594">
    <property type="entry name" value="HATPase_dom"/>
</dbReference>
<evidence type="ECO:0000256" key="5">
    <source>
        <dbReference type="ARBA" id="ARBA00022553"/>
    </source>
</evidence>
<dbReference type="Gene3D" id="1.10.287.130">
    <property type="match status" value="1"/>
</dbReference>
<keyword evidence="8" id="KW-0547">Nucleotide-binding</keyword>
<feature type="transmembrane region" description="Helical" evidence="14">
    <location>
        <begin position="297"/>
        <end position="321"/>
    </location>
</feature>
<keyword evidence="7 14" id="KW-0812">Transmembrane</keyword>
<evidence type="ECO:0000256" key="1">
    <source>
        <dbReference type="ARBA" id="ARBA00000085"/>
    </source>
</evidence>
<dbReference type="Gene3D" id="3.30.565.10">
    <property type="entry name" value="Histidine kinase-like ATPase, C-terminal domain"/>
    <property type="match status" value="1"/>
</dbReference>
<comment type="catalytic activity">
    <reaction evidence="1">
        <text>ATP + protein L-histidine = ADP + protein N-phospho-L-histidine.</text>
        <dbReference type="EC" id="2.7.13.3"/>
    </reaction>
</comment>
<reference evidence="17" key="1">
    <citation type="submission" date="2017-04" db="EMBL/GenBank/DDBJ databases">
        <title>Function of individual gut microbiota members based on whole genome sequencing of pure cultures obtained from chicken caecum.</title>
        <authorList>
            <person name="Medvecky M."/>
            <person name="Cejkova D."/>
            <person name="Polansky O."/>
            <person name="Karasova D."/>
            <person name="Kubasova T."/>
            <person name="Cizek A."/>
            <person name="Rychlik I."/>
        </authorList>
    </citation>
    <scope>NUCLEOTIDE SEQUENCE [LARGE SCALE GENOMIC DNA]</scope>
    <source>
        <strain evidence="17">An178</strain>
    </source>
</reference>
<keyword evidence="12" id="KW-0902">Two-component regulatory system</keyword>
<keyword evidence="9" id="KW-0418">Kinase</keyword>
<dbReference type="GO" id="GO:0000155">
    <property type="term" value="F:phosphorelay sensor kinase activity"/>
    <property type="evidence" value="ECO:0007669"/>
    <property type="project" value="InterPro"/>
</dbReference>
<dbReference type="FunFam" id="1.10.287.130:FF:000001">
    <property type="entry name" value="Two-component sensor histidine kinase"/>
    <property type="match status" value="1"/>
</dbReference>
<dbReference type="SMART" id="SM00387">
    <property type="entry name" value="HATPase_c"/>
    <property type="match status" value="1"/>
</dbReference>
<evidence type="ECO:0000256" key="11">
    <source>
        <dbReference type="ARBA" id="ARBA00022989"/>
    </source>
</evidence>
<sequence length="689" mass="79174">MKHRYSFITSFFILITVCTMVILGLFKNVQENATYDEFALGDQTVEAISYLMLEKAAELDPNYEMIQFDESNGAISDEQKASVNSSLRSMFSQYTTLLDNDENFGYEIHYNDQTISHNMPEKLDKSQALYYNEIYFDNESVQASQNSSYYYYDFLNEDDLYYVYEQANVVLNGNAYNQVYINLPKNISFTFYIPKDLESNQKIIVNSLNIPDAFAQFFIFALIIVALIILVFVLIFPIEIETKAQPFCSAVRMKLEIAVIFYTSALTLLLAGSIYLSGKTMNGTILRWLEQYKIFQPQLICYLLNFIVYIITFTTIACAYVYIKNMIKKKPLYFLKTNSLTGMLISYIKLFLDKTASFDLANDLNKKLLIFVGINTLACIILCLFGPFGILLAIGYGLLCFFYLKKQLNKVQEDYLSTLEHAMSLAKGDFEITQNQDAGIFNSLEYELSSIQVGFETSLKEKIKSQNLKTELITNVSHDLKTPLTGIKNYLELLNDPGLDSKTRNEYLTTLTNYTDRLNNLIQDLFEISKANSGNIDLEPQKINLIEFMEQVHAENMSLLEEKNLILVFEHDDEDIYCTFDPDKTVRIFENLISNISKYTLENTRVFVTCKKEKNYATITYKNISKTFLDFDPEQITERFVRGDASRHESGSGLGLAIIKSFAEIQNGQFKIEIDGDVFKAILKLPLFK</sequence>
<keyword evidence="13 14" id="KW-0472">Membrane</keyword>
<evidence type="ECO:0000256" key="4">
    <source>
        <dbReference type="ARBA" id="ARBA00022475"/>
    </source>
</evidence>
<evidence type="ECO:0000313" key="17">
    <source>
        <dbReference type="Proteomes" id="UP000195447"/>
    </source>
</evidence>
<keyword evidence="6" id="KW-0808">Transferase</keyword>
<feature type="transmembrane region" description="Helical" evidence="14">
    <location>
        <begin position="7"/>
        <end position="26"/>
    </location>
</feature>
<evidence type="ECO:0000256" key="14">
    <source>
        <dbReference type="SAM" id="Phobius"/>
    </source>
</evidence>
<dbReference type="EC" id="2.7.13.3" evidence="3"/>
<keyword evidence="4" id="KW-1003">Cell membrane</keyword>
<evidence type="ECO:0000256" key="12">
    <source>
        <dbReference type="ARBA" id="ARBA00023012"/>
    </source>
</evidence>
<evidence type="ECO:0000256" key="7">
    <source>
        <dbReference type="ARBA" id="ARBA00022692"/>
    </source>
</evidence>
<keyword evidence="11 14" id="KW-1133">Transmembrane helix</keyword>
<evidence type="ECO:0000256" key="3">
    <source>
        <dbReference type="ARBA" id="ARBA00012438"/>
    </source>
</evidence>
<dbReference type="GO" id="GO:0005886">
    <property type="term" value="C:plasma membrane"/>
    <property type="evidence" value="ECO:0007669"/>
    <property type="project" value="UniProtKB-SubCell"/>
</dbReference>
<dbReference type="SUPFAM" id="SSF55874">
    <property type="entry name" value="ATPase domain of HSP90 chaperone/DNA topoisomerase II/histidine kinase"/>
    <property type="match status" value="1"/>
</dbReference>
<proteinExistence type="predicted"/>
<keyword evidence="10" id="KW-0067">ATP-binding</keyword>
<dbReference type="Pfam" id="PF02518">
    <property type="entry name" value="HATPase_c"/>
    <property type="match status" value="1"/>
</dbReference>
<keyword evidence="17" id="KW-1185">Reference proteome</keyword>
<evidence type="ECO:0000256" key="6">
    <source>
        <dbReference type="ARBA" id="ARBA00022679"/>
    </source>
</evidence>
<feature type="transmembrane region" description="Helical" evidence="14">
    <location>
        <begin position="257"/>
        <end position="277"/>
    </location>
</feature>
<feature type="transmembrane region" description="Helical" evidence="14">
    <location>
        <begin position="372"/>
        <end position="404"/>
    </location>
</feature>
<name>A0A1Y4LUH6_9FIRM</name>
<evidence type="ECO:0000259" key="15">
    <source>
        <dbReference type="PROSITE" id="PS50109"/>
    </source>
</evidence>
<dbReference type="GO" id="GO:0005524">
    <property type="term" value="F:ATP binding"/>
    <property type="evidence" value="ECO:0007669"/>
    <property type="project" value="UniProtKB-KW"/>
</dbReference>
<evidence type="ECO:0000256" key="2">
    <source>
        <dbReference type="ARBA" id="ARBA00004651"/>
    </source>
</evidence>
<evidence type="ECO:0000256" key="8">
    <source>
        <dbReference type="ARBA" id="ARBA00022741"/>
    </source>
</evidence>
<dbReference type="InterPro" id="IPR050398">
    <property type="entry name" value="HssS/ArlS-like"/>
</dbReference>
<accession>A0A1Y4LUH6</accession>
<evidence type="ECO:0000256" key="13">
    <source>
        <dbReference type="ARBA" id="ARBA00023136"/>
    </source>
</evidence>
<organism evidence="16 17">
    <name type="scientific">Faecalitalea cylindroides</name>
    <dbReference type="NCBI Taxonomy" id="39483"/>
    <lineage>
        <taxon>Bacteria</taxon>
        <taxon>Bacillati</taxon>
        <taxon>Bacillota</taxon>
        <taxon>Erysipelotrichia</taxon>
        <taxon>Erysipelotrichales</taxon>
        <taxon>Erysipelotrichaceae</taxon>
        <taxon>Faecalitalea</taxon>
    </lineage>
</organism>
<dbReference type="PANTHER" id="PTHR45528:SF1">
    <property type="entry name" value="SENSOR HISTIDINE KINASE CPXA"/>
    <property type="match status" value="1"/>
</dbReference>
<dbReference type="Pfam" id="PF00512">
    <property type="entry name" value="HisKA"/>
    <property type="match status" value="1"/>
</dbReference>
<protein>
    <recommendedName>
        <fullName evidence="3">histidine kinase</fullName>
        <ecNumber evidence="3">2.7.13.3</ecNumber>
    </recommendedName>
</protein>
<dbReference type="EMBL" id="NFKM01000010">
    <property type="protein sequence ID" value="OUP60295.1"/>
    <property type="molecule type" value="Genomic_DNA"/>
</dbReference>
<evidence type="ECO:0000256" key="9">
    <source>
        <dbReference type="ARBA" id="ARBA00022777"/>
    </source>
</evidence>
<dbReference type="RefSeq" id="WP_087158641.1">
    <property type="nucleotide sequence ID" value="NZ_NFKM01000010.1"/>
</dbReference>
<feature type="transmembrane region" description="Helical" evidence="14">
    <location>
        <begin position="213"/>
        <end position="236"/>
    </location>
</feature>
<comment type="caution">
    <text evidence="16">The sequence shown here is derived from an EMBL/GenBank/DDBJ whole genome shotgun (WGS) entry which is preliminary data.</text>
</comment>
<dbReference type="InterPro" id="IPR003661">
    <property type="entry name" value="HisK_dim/P_dom"/>
</dbReference>
<dbReference type="InterPro" id="IPR036097">
    <property type="entry name" value="HisK_dim/P_sf"/>
</dbReference>
<evidence type="ECO:0000313" key="16">
    <source>
        <dbReference type="EMBL" id="OUP60295.1"/>
    </source>
</evidence>
<dbReference type="PANTHER" id="PTHR45528">
    <property type="entry name" value="SENSOR HISTIDINE KINASE CPXA"/>
    <property type="match status" value="1"/>
</dbReference>
<dbReference type="InterPro" id="IPR036890">
    <property type="entry name" value="HATPase_C_sf"/>
</dbReference>
<dbReference type="InterPro" id="IPR005467">
    <property type="entry name" value="His_kinase_dom"/>
</dbReference>
<comment type="subcellular location">
    <subcellularLocation>
        <location evidence="2">Cell membrane</location>
        <topology evidence="2">Multi-pass membrane protein</topology>
    </subcellularLocation>
</comment>
<dbReference type="CDD" id="cd00082">
    <property type="entry name" value="HisKA"/>
    <property type="match status" value="1"/>
</dbReference>
<dbReference type="SUPFAM" id="SSF47384">
    <property type="entry name" value="Homodimeric domain of signal transducing histidine kinase"/>
    <property type="match status" value="1"/>
</dbReference>
<dbReference type="SMART" id="SM00388">
    <property type="entry name" value="HisKA"/>
    <property type="match status" value="1"/>
</dbReference>
<dbReference type="Proteomes" id="UP000195447">
    <property type="component" value="Unassembled WGS sequence"/>
</dbReference>
<evidence type="ECO:0000256" key="10">
    <source>
        <dbReference type="ARBA" id="ARBA00022840"/>
    </source>
</evidence>